<dbReference type="GO" id="GO:0008410">
    <property type="term" value="F:CoA-transferase activity"/>
    <property type="evidence" value="ECO:0007669"/>
    <property type="project" value="InterPro"/>
</dbReference>
<dbReference type="InterPro" id="IPR037171">
    <property type="entry name" value="NagB/RpiA_transferase-like"/>
</dbReference>
<dbReference type="EMBL" id="QKUF01000027">
    <property type="protein sequence ID" value="PZW23329.1"/>
    <property type="molecule type" value="Genomic_DNA"/>
</dbReference>
<dbReference type="InterPro" id="IPR004165">
    <property type="entry name" value="CoA_trans_fam_I"/>
</dbReference>
<accession>A0A326U142</accession>
<evidence type="ECO:0000313" key="3">
    <source>
        <dbReference type="Proteomes" id="UP000248806"/>
    </source>
</evidence>
<gene>
    <name evidence="2" type="ORF">EI42_05127</name>
</gene>
<reference evidence="2 3" key="1">
    <citation type="submission" date="2018-06" db="EMBL/GenBank/DDBJ databases">
        <title>Genomic Encyclopedia of Archaeal and Bacterial Type Strains, Phase II (KMG-II): from individual species to whole genera.</title>
        <authorList>
            <person name="Goeker M."/>
        </authorList>
    </citation>
    <scope>NUCLEOTIDE SEQUENCE [LARGE SCALE GENOMIC DNA]</scope>
    <source>
        <strain evidence="2 3">ATCC BAA-1881</strain>
    </source>
</reference>
<dbReference type="Pfam" id="PF01144">
    <property type="entry name" value="CoA_trans"/>
    <property type="match status" value="1"/>
</dbReference>
<evidence type="ECO:0000313" key="2">
    <source>
        <dbReference type="EMBL" id="PZW23329.1"/>
    </source>
</evidence>
<dbReference type="SUPFAM" id="SSF100950">
    <property type="entry name" value="NagB/RpiA/CoA transferase-like"/>
    <property type="match status" value="1"/>
</dbReference>
<comment type="caution">
    <text evidence="2">The sequence shown here is derived from an EMBL/GenBank/DDBJ whole genome shotgun (WGS) entry which is preliminary data.</text>
</comment>
<organism evidence="2 3">
    <name type="scientific">Thermosporothrix hazakensis</name>
    <dbReference type="NCBI Taxonomy" id="644383"/>
    <lineage>
        <taxon>Bacteria</taxon>
        <taxon>Bacillati</taxon>
        <taxon>Chloroflexota</taxon>
        <taxon>Ktedonobacteria</taxon>
        <taxon>Ktedonobacterales</taxon>
        <taxon>Thermosporotrichaceae</taxon>
        <taxon>Thermosporothrix</taxon>
    </lineage>
</organism>
<keyword evidence="2" id="KW-0808">Transferase</keyword>
<keyword evidence="3" id="KW-1185">Reference proteome</keyword>
<dbReference type="SMART" id="SM00882">
    <property type="entry name" value="CoA_trans"/>
    <property type="match status" value="1"/>
</dbReference>
<dbReference type="RefSeq" id="WP_170142898.1">
    <property type="nucleotide sequence ID" value="NZ_BIFX01000001.1"/>
</dbReference>
<dbReference type="Proteomes" id="UP000248806">
    <property type="component" value="Unassembled WGS sequence"/>
</dbReference>
<dbReference type="PANTHER" id="PTHR43293">
    <property type="entry name" value="ACETATE COA-TRANSFERASE YDIF"/>
    <property type="match status" value="1"/>
</dbReference>
<evidence type="ECO:0000256" key="1">
    <source>
        <dbReference type="ARBA" id="ARBA00007047"/>
    </source>
</evidence>
<dbReference type="Gene3D" id="3.40.1080.10">
    <property type="entry name" value="Glutaconate Coenzyme A-transferase"/>
    <property type="match status" value="1"/>
</dbReference>
<proteinExistence type="inferred from homology"/>
<dbReference type="PANTHER" id="PTHR43293:SF3">
    <property type="entry name" value="CHOLESTEROL RING-CLEAVING HYDROLASE IPDB SUBUNIT"/>
    <property type="match status" value="1"/>
</dbReference>
<name>A0A326U142_THEHA</name>
<sequence length="263" mass="28853">MPATHYSPRELMVVCAAREIRDGENVFVGMRLPLLAFALAKRTHAPNCIGLFEAGIVRDTPSSELLYTMGDAPNITDALWTTGTVTLLGLMAAGDVQLGFIGGAEIDRYGNLNTSVIGNWRDRPRVRLPGSGGGADIASLAQRLAIIMPHERHRFRERVDFVTSPGYGYPDEHGPAGVSWRKRVGLPRGGPVALITTMAVFIFDPETGEALLQSYHPGTSIEQIQEQTDWPLRLAPSCRETKPPTEEELRLIRECDPHGVWTA</sequence>
<dbReference type="AlphaFoldDB" id="A0A326U142"/>
<comment type="similarity">
    <text evidence="1">Belongs to the 3-oxoacid CoA-transferase subunit B family.</text>
</comment>
<protein>
    <submittedName>
        <fullName evidence="2">Glutaconate CoA-transferase subunit B</fullName>
    </submittedName>
</protein>